<dbReference type="AlphaFoldDB" id="A0A3A9JL91"/>
<keyword evidence="1" id="KW-0645">Protease</keyword>
<evidence type="ECO:0000256" key="1">
    <source>
        <dbReference type="ARBA" id="ARBA00022670"/>
    </source>
</evidence>
<dbReference type="RefSeq" id="WP_120636577.1">
    <property type="nucleotide sequence ID" value="NZ_RAQU01000007.1"/>
</dbReference>
<dbReference type="Gene3D" id="3.30.70.360">
    <property type="match status" value="1"/>
</dbReference>
<dbReference type="GO" id="GO:0046872">
    <property type="term" value="F:metal ion binding"/>
    <property type="evidence" value="ECO:0007669"/>
    <property type="project" value="UniProtKB-KW"/>
</dbReference>
<evidence type="ECO:0000259" key="4">
    <source>
        <dbReference type="Pfam" id="PF07687"/>
    </source>
</evidence>
<dbReference type="Pfam" id="PF07687">
    <property type="entry name" value="M20_dimer"/>
    <property type="match status" value="1"/>
</dbReference>
<evidence type="ECO:0000313" key="7">
    <source>
        <dbReference type="Proteomes" id="UP000274097"/>
    </source>
</evidence>
<dbReference type="Pfam" id="PF01546">
    <property type="entry name" value="Peptidase_M20"/>
    <property type="match status" value="1"/>
</dbReference>
<comment type="caution">
    <text evidence="5">The sequence shown here is derived from an EMBL/GenBank/DDBJ whole genome shotgun (WGS) entry which is preliminary data.</text>
</comment>
<dbReference type="Gene3D" id="3.40.630.10">
    <property type="entry name" value="Zn peptidases"/>
    <property type="match status" value="1"/>
</dbReference>
<dbReference type="NCBIfam" id="NF006579">
    <property type="entry name" value="PRK09104.1"/>
    <property type="match status" value="1"/>
</dbReference>
<evidence type="ECO:0000313" key="6">
    <source>
        <dbReference type="EMBL" id="RMI19825.1"/>
    </source>
</evidence>
<dbReference type="PANTHER" id="PTHR43270">
    <property type="entry name" value="BETA-ALA-HIS DIPEPTIDASE"/>
    <property type="match status" value="1"/>
</dbReference>
<reference evidence="5 8" key="1">
    <citation type="submission" date="2018-09" db="EMBL/GenBank/DDBJ databases">
        <title>Roseomonas sp. nov., isolated from feces of Tibetan antelopes in the Qinghai-Tibet plateau, China.</title>
        <authorList>
            <person name="Tian Z."/>
        </authorList>
    </citation>
    <scope>NUCLEOTIDE SEQUENCE [LARGE SCALE GENOMIC DNA]</scope>
    <source>
        <strain evidence="6 7">Z23</strain>
        <strain evidence="5 8">Z24</strain>
    </source>
</reference>
<dbReference type="InterPro" id="IPR002933">
    <property type="entry name" value="Peptidase_M20"/>
</dbReference>
<keyword evidence="7" id="KW-1185">Reference proteome</keyword>
<dbReference type="Proteomes" id="UP000278036">
    <property type="component" value="Unassembled WGS sequence"/>
</dbReference>
<dbReference type="SUPFAM" id="SSF53187">
    <property type="entry name" value="Zn-dependent exopeptidases"/>
    <property type="match status" value="1"/>
</dbReference>
<evidence type="ECO:0000256" key="2">
    <source>
        <dbReference type="ARBA" id="ARBA00022723"/>
    </source>
</evidence>
<accession>A0A3A9JL91</accession>
<dbReference type="OrthoDB" id="9761532at2"/>
<dbReference type="InterPro" id="IPR051458">
    <property type="entry name" value="Cyt/Met_Dipeptidase"/>
</dbReference>
<keyword evidence="3 5" id="KW-0378">Hydrolase</keyword>
<dbReference type="InterPro" id="IPR011650">
    <property type="entry name" value="Peptidase_M20_dimer"/>
</dbReference>
<dbReference type="GO" id="GO:0006508">
    <property type="term" value="P:proteolysis"/>
    <property type="evidence" value="ECO:0007669"/>
    <property type="project" value="UniProtKB-KW"/>
</dbReference>
<gene>
    <name evidence="5" type="ORF">D6Z83_01580</name>
    <name evidence="6" type="ORF">EBE87_18310</name>
</gene>
<dbReference type="InParanoid" id="A0A3A9JL91"/>
<dbReference type="PANTHER" id="PTHR43270:SF12">
    <property type="entry name" value="SUCCINYL-DIAMINOPIMELATE DESUCCINYLASE"/>
    <property type="match status" value="1"/>
</dbReference>
<keyword evidence="2" id="KW-0479">Metal-binding</keyword>
<proteinExistence type="predicted"/>
<dbReference type="GO" id="GO:0008233">
    <property type="term" value="F:peptidase activity"/>
    <property type="evidence" value="ECO:0007669"/>
    <property type="project" value="UniProtKB-KW"/>
</dbReference>
<organism evidence="5 8">
    <name type="scientific">Teichococcus wenyumeiae</name>
    <dbReference type="NCBI Taxonomy" id="2478470"/>
    <lineage>
        <taxon>Bacteria</taxon>
        <taxon>Pseudomonadati</taxon>
        <taxon>Pseudomonadota</taxon>
        <taxon>Alphaproteobacteria</taxon>
        <taxon>Acetobacterales</taxon>
        <taxon>Roseomonadaceae</taxon>
        <taxon>Roseomonas</taxon>
    </lineage>
</organism>
<feature type="domain" description="Peptidase M20 dimerisation" evidence="4">
    <location>
        <begin position="195"/>
        <end position="353"/>
    </location>
</feature>
<dbReference type="EMBL" id="RAQU01000007">
    <property type="protein sequence ID" value="RKK05951.1"/>
    <property type="molecule type" value="Genomic_DNA"/>
</dbReference>
<evidence type="ECO:0000256" key="3">
    <source>
        <dbReference type="ARBA" id="ARBA00022801"/>
    </source>
</evidence>
<dbReference type="EMBL" id="RFLX01000015">
    <property type="protein sequence ID" value="RMI19825.1"/>
    <property type="molecule type" value="Genomic_DNA"/>
</dbReference>
<protein>
    <submittedName>
        <fullName evidence="5">M20/M25/M40 family metallo-hydrolase</fullName>
    </submittedName>
</protein>
<sequence length="468" mass="49330">MSGAVADALAAQSDAVRARLEALIRLPSVSTDPAYEPGMRATRAYLLDWFREMGLQEVQELDGGGHPALYGSWSGAPGKPTLLIYGHYDVQPPDPLEEWISPPFEPTERDGCLFGRGASDDKGSSVIAIAAVEAWLRQPGGCPVNVKLFLEGEEEVGSPTLPAIVARYGALLRADAMLSADGGRASATIPTINVGARGNTGFEVKLTTAAKDLHSGKYGGAVRNALHEMAKLVASLHDAEGRIAVAGYLDSVAPPGNQARHDTAAFAVDEAAFCAEVGAAPLGEPGYTLRERLTLRPSIDVNGMWGGYTGVGAKTVIPREARAKLTMRLVAGQDPAQARALVQAHLQAQCPPGVRLEFSTQGGGSPASSLPLGHPLVRAGSTVLERLLGQRPVPVRLAATVPITALFKRLLGIETLMFAFGLPDEDVHAPNEFFRLSSIPLGLRAWVMLLEELGRVDPAAFHGADAAP</sequence>
<name>A0A3A9JL91_9PROT</name>
<evidence type="ECO:0000313" key="8">
    <source>
        <dbReference type="Proteomes" id="UP000278036"/>
    </source>
</evidence>
<evidence type="ECO:0000313" key="5">
    <source>
        <dbReference type="EMBL" id="RKK05951.1"/>
    </source>
</evidence>
<dbReference type="Proteomes" id="UP000274097">
    <property type="component" value="Unassembled WGS sequence"/>
</dbReference>